<sequence>MVAQPGLTGQSRPGGRAVAEPDAATPLINAATPGRFTLAQLLTVLDVRGDVPPVPVRSLRSPHGGVLGAQQLGQQIVLAERLTPGKTVHSLHTVFSRPGDCELPMWIDVEHLAHGRSVGALALSVRQHSQALSRTNIMLRAPEPDLGRFTPTTVMPAGPETAVDLPIRLIPWEARLLPQRAEFQLEHWVRAADAGDDPTLWRALIAHACEFMPLDDIARLSGMVTPTGEIMPDTTALVLSITVTYFAELDVREWLLYRVSALSIAGGRTTSRVEILTRAGELRAEASVVGILRRRH</sequence>
<evidence type="ECO:0000313" key="6">
    <source>
        <dbReference type="Proteomes" id="UP001201873"/>
    </source>
</evidence>
<dbReference type="RefSeq" id="WP_248814299.1">
    <property type="nucleotide sequence ID" value="NZ_JALKFT010000015.1"/>
</dbReference>
<protein>
    <submittedName>
        <fullName evidence="5">Thioesterase family protein</fullName>
    </submittedName>
</protein>
<proteinExistence type="inferred from homology"/>
<dbReference type="SUPFAM" id="SSF54637">
    <property type="entry name" value="Thioesterase/thiol ester dehydrase-isomerase"/>
    <property type="match status" value="2"/>
</dbReference>
<feature type="domain" description="Acyl-CoA thioesterase-like N-terminal HotDog" evidence="3">
    <location>
        <begin position="61"/>
        <end position="131"/>
    </location>
</feature>
<dbReference type="InterPro" id="IPR049450">
    <property type="entry name" value="ACOT8-like_C"/>
</dbReference>
<reference evidence="5 6" key="1">
    <citation type="submission" date="2022-04" db="EMBL/GenBank/DDBJ databases">
        <title>Genome diversity in the genus Frankia.</title>
        <authorList>
            <person name="Carlos-Shanley C."/>
            <person name="Hahn D."/>
        </authorList>
    </citation>
    <scope>NUCLEOTIDE SEQUENCE [LARGE SCALE GENOMIC DNA]</scope>
    <source>
        <strain evidence="5 6">Ag45/Mut15</strain>
    </source>
</reference>
<evidence type="ECO:0000256" key="1">
    <source>
        <dbReference type="ARBA" id="ARBA00006538"/>
    </source>
</evidence>
<comment type="similarity">
    <text evidence="1">Belongs to the C/M/P thioester hydrolase family.</text>
</comment>
<dbReference type="Pfam" id="PF20789">
    <property type="entry name" value="4HBT_3C"/>
    <property type="match status" value="1"/>
</dbReference>
<evidence type="ECO:0000259" key="4">
    <source>
        <dbReference type="Pfam" id="PF20789"/>
    </source>
</evidence>
<evidence type="ECO:0000259" key="3">
    <source>
        <dbReference type="Pfam" id="PF13622"/>
    </source>
</evidence>
<dbReference type="Proteomes" id="UP001201873">
    <property type="component" value="Unassembled WGS sequence"/>
</dbReference>
<name>A0ABT0K0C4_9ACTN</name>
<dbReference type="InterPro" id="IPR042171">
    <property type="entry name" value="Acyl-CoA_hotdog"/>
</dbReference>
<keyword evidence="6" id="KW-1185">Reference proteome</keyword>
<dbReference type="InterPro" id="IPR029069">
    <property type="entry name" value="HotDog_dom_sf"/>
</dbReference>
<evidence type="ECO:0000256" key="2">
    <source>
        <dbReference type="ARBA" id="ARBA00022801"/>
    </source>
</evidence>
<dbReference type="EMBL" id="JALKFT010000015">
    <property type="protein sequence ID" value="MCK9877259.1"/>
    <property type="molecule type" value="Genomic_DNA"/>
</dbReference>
<keyword evidence="2" id="KW-0378">Hydrolase</keyword>
<dbReference type="PANTHER" id="PTHR11066:SF34">
    <property type="entry name" value="ACYL-COENZYME A THIOESTERASE 8"/>
    <property type="match status" value="1"/>
</dbReference>
<comment type="caution">
    <text evidence="5">The sequence shown here is derived from an EMBL/GenBank/DDBJ whole genome shotgun (WGS) entry which is preliminary data.</text>
</comment>
<organism evidence="5 6">
    <name type="scientific">Frankia umida</name>
    <dbReference type="NCBI Taxonomy" id="573489"/>
    <lineage>
        <taxon>Bacteria</taxon>
        <taxon>Bacillati</taxon>
        <taxon>Actinomycetota</taxon>
        <taxon>Actinomycetes</taxon>
        <taxon>Frankiales</taxon>
        <taxon>Frankiaceae</taxon>
        <taxon>Frankia</taxon>
    </lineage>
</organism>
<dbReference type="Pfam" id="PF13622">
    <property type="entry name" value="4HBT_3"/>
    <property type="match status" value="1"/>
</dbReference>
<feature type="domain" description="Acyl-CoA thioesterase-like C-terminal" evidence="4">
    <location>
        <begin position="179"/>
        <end position="284"/>
    </location>
</feature>
<dbReference type="InterPro" id="IPR003703">
    <property type="entry name" value="Acyl_CoA_thio"/>
</dbReference>
<dbReference type="InterPro" id="IPR049449">
    <property type="entry name" value="TesB_ACOT8-like_N"/>
</dbReference>
<accession>A0ABT0K0C4</accession>
<gene>
    <name evidence="5" type="ORF">MXD59_16000</name>
</gene>
<evidence type="ECO:0000313" key="5">
    <source>
        <dbReference type="EMBL" id="MCK9877259.1"/>
    </source>
</evidence>
<dbReference type="Gene3D" id="2.40.160.210">
    <property type="entry name" value="Acyl-CoA thioesterase, double hotdog domain"/>
    <property type="match status" value="1"/>
</dbReference>
<dbReference type="PANTHER" id="PTHR11066">
    <property type="entry name" value="ACYL-COA THIOESTERASE"/>
    <property type="match status" value="1"/>
</dbReference>